<accession>A0ABT9E2F6</accession>
<reference evidence="1 2" key="1">
    <citation type="submission" date="2023-08" db="EMBL/GenBank/DDBJ databases">
        <title>The draft genome sequence of Paracraurococcus sp. LOR1-02.</title>
        <authorList>
            <person name="Kingkaew E."/>
            <person name="Tanasupawat S."/>
        </authorList>
    </citation>
    <scope>NUCLEOTIDE SEQUENCE [LARGE SCALE GENOMIC DNA]</scope>
    <source>
        <strain evidence="1 2">LOR1-02</strain>
    </source>
</reference>
<gene>
    <name evidence="1" type="ORF">Q7A36_18370</name>
</gene>
<evidence type="ECO:0000313" key="1">
    <source>
        <dbReference type="EMBL" id="MDO9710326.1"/>
    </source>
</evidence>
<sequence length="98" mass="10883">MALSLILHDLTGLAPEDEKRFFEAIFQVAPEHWPMDRRTTLVVTGVSPTYLRDHLVRAVPAAARPGLRLVVTHVPADAAWHALPPEGEAWLREALADN</sequence>
<name>A0ABT9E2F6_9PROT</name>
<comment type="caution">
    <text evidence="1">The sequence shown here is derived from an EMBL/GenBank/DDBJ whole genome shotgun (WGS) entry which is preliminary data.</text>
</comment>
<dbReference type="EMBL" id="JAUTWS010000017">
    <property type="protein sequence ID" value="MDO9710326.1"/>
    <property type="molecule type" value="Genomic_DNA"/>
</dbReference>
<dbReference type="Proteomes" id="UP001243009">
    <property type="component" value="Unassembled WGS sequence"/>
</dbReference>
<dbReference type="RefSeq" id="WP_305105190.1">
    <property type="nucleotide sequence ID" value="NZ_JAUTWS010000017.1"/>
</dbReference>
<protein>
    <recommendedName>
        <fullName evidence="3">STAS/SEC14 domain-containing protein</fullName>
    </recommendedName>
</protein>
<evidence type="ECO:0008006" key="3">
    <source>
        <dbReference type="Google" id="ProtNLM"/>
    </source>
</evidence>
<proteinExistence type="predicted"/>
<organism evidence="1 2">
    <name type="scientific">Paracraurococcus lichenis</name>
    <dbReference type="NCBI Taxonomy" id="3064888"/>
    <lineage>
        <taxon>Bacteria</taxon>
        <taxon>Pseudomonadati</taxon>
        <taxon>Pseudomonadota</taxon>
        <taxon>Alphaproteobacteria</taxon>
        <taxon>Acetobacterales</taxon>
        <taxon>Roseomonadaceae</taxon>
        <taxon>Paracraurococcus</taxon>
    </lineage>
</organism>
<keyword evidence="2" id="KW-1185">Reference proteome</keyword>
<evidence type="ECO:0000313" key="2">
    <source>
        <dbReference type="Proteomes" id="UP001243009"/>
    </source>
</evidence>